<dbReference type="PATRIC" id="fig|1423734.3.peg.1240"/>
<evidence type="ECO:0000259" key="1">
    <source>
        <dbReference type="Pfam" id="PF01521"/>
    </source>
</evidence>
<dbReference type="eggNOG" id="ENOG50341CT">
    <property type="taxonomic scope" value="Bacteria"/>
</dbReference>
<dbReference type="InterPro" id="IPR000361">
    <property type="entry name" value="ATAP_core_dom"/>
</dbReference>
<dbReference type="EMBL" id="AZGA01000016">
    <property type="protein sequence ID" value="KRM35101.1"/>
    <property type="molecule type" value="Genomic_DNA"/>
</dbReference>
<evidence type="ECO:0000313" key="2">
    <source>
        <dbReference type="EMBL" id="KRM35101.1"/>
    </source>
</evidence>
<reference evidence="2 3" key="1">
    <citation type="journal article" date="2015" name="Genome Announc.">
        <title>Expanding the biotechnology potential of lactobacilli through comparative genomics of 213 strains and associated genera.</title>
        <authorList>
            <person name="Sun Z."/>
            <person name="Harris H.M."/>
            <person name="McCann A."/>
            <person name="Guo C."/>
            <person name="Argimon S."/>
            <person name="Zhang W."/>
            <person name="Yang X."/>
            <person name="Jeffery I.B."/>
            <person name="Cooney J.C."/>
            <person name="Kagawa T.F."/>
            <person name="Liu W."/>
            <person name="Song Y."/>
            <person name="Salvetti E."/>
            <person name="Wrobel A."/>
            <person name="Rasinkangas P."/>
            <person name="Parkhill J."/>
            <person name="Rea M.C."/>
            <person name="O'Sullivan O."/>
            <person name="Ritari J."/>
            <person name="Douillard F.P."/>
            <person name="Paul Ross R."/>
            <person name="Yang R."/>
            <person name="Briner A.E."/>
            <person name="Felis G.E."/>
            <person name="de Vos W.M."/>
            <person name="Barrangou R."/>
            <person name="Klaenhammer T.R."/>
            <person name="Caufield P.W."/>
            <person name="Cui Y."/>
            <person name="Zhang H."/>
            <person name="O'Toole P.W."/>
        </authorList>
    </citation>
    <scope>NUCLEOTIDE SEQUENCE [LARGE SCALE GENOMIC DNA]</scope>
    <source>
        <strain evidence="2 3">DSM 18527</strain>
    </source>
</reference>
<keyword evidence="3" id="KW-1185">Reference proteome</keyword>
<gene>
    <name evidence="2" type="ORF">FC83_GL001227</name>
</gene>
<accession>X0QPD5</accession>
<dbReference type="OrthoDB" id="2187371at2"/>
<dbReference type="Proteomes" id="UP000051236">
    <property type="component" value="Unassembled WGS sequence"/>
</dbReference>
<evidence type="ECO:0000313" key="3">
    <source>
        <dbReference type="Proteomes" id="UP000051236"/>
    </source>
</evidence>
<dbReference type="RefSeq" id="WP_035453567.1">
    <property type="nucleotide sequence ID" value="NZ_AZGA01000016.1"/>
</dbReference>
<feature type="domain" description="Core" evidence="1">
    <location>
        <begin position="1"/>
        <end position="109"/>
    </location>
</feature>
<protein>
    <recommendedName>
        <fullName evidence="1">Core domain-containing protein</fullName>
    </recommendedName>
</protein>
<dbReference type="InterPro" id="IPR035903">
    <property type="entry name" value="HesB-like_dom_sf"/>
</dbReference>
<dbReference type="AlphaFoldDB" id="X0QPD5"/>
<dbReference type="Gene3D" id="2.60.300.12">
    <property type="entry name" value="HesB-like domain"/>
    <property type="match status" value="1"/>
</dbReference>
<dbReference type="STRING" id="1423734.FC83_GL001227"/>
<dbReference type="Pfam" id="PF01521">
    <property type="entry name" value="Fe-S_biosyn"/>
    <property type="match status" value="1"/>
</dbReference>
<sequence length="136" mass="14518">MQINIKDTAQAYLKDKLPAEAYIFLATDDGSSKFSKLGGSCAIGNKFQLVVSTTADADYQTPLVNNAGYRLFISDGEKTFLGNGLSLAYKNAGLVLSDDSGLLDGGVTVTALNQAAVAKDDDRRRDEMQTLGQKIC</sequence>
<dbReference type="SUPFAM" id="SSF89360">
    <property type="entry name" value="HesB-like domain"/>
    <property type="match status" value="1"/>
</dbReference>
<organism evidence="2 3">
    <name type="scientific">Agrilactobacillus composti DSM 18527 = JCM 14202</name>
    <dbReference type="NCBI Taxonomy" id="1423734"/>
    <lineage>
        <taxon>Bacteria</taxon>
        <taxon>Bacillati</taxon>
        <taxon>Bacillota</taxon>
        <taxon>Bacilli</taxon>
        <taxon>Lactobacillales</taxon>
        <taxon>Lactobacillaceae</taxon>
        <taxon>Agrilactobacillus</taxon>
    </lineage>
</organism>
<name>X0QPD5_9LACO</name>
<comment type="caution">
    <text evidence="2">The sequence shown here is derived from an EMBL/GenBank/DDBJ whole genome shotgun (WGS) entry which is preliminary data.</text>
</comment>
<proteinExistence type="predicted"/>